<feature type="transmembrane region" description="Helical" evidence="1">
    <location>
        <begin position="190"/>
        <end position="217"/>
    </location>
</feature>
<gene>
    <name evidence="2" type="ORF">HNQ65_003945</name>
</gene>
<feature type="transmembrane region" description="Helical" evidence="1">
    <location>
        <begin position="50"/>
        <end position="70"/>
    </location>
</feature>
<keyword evidence="1" id="KW-1133">Transmembrane helix</keyword>
<dbReference type="AlphaFoldDB" id="A0A7W7YDT9"/>
<comment type="caution">
    <text evidence="2">The sequence shown here is derived from an EMBL/GenBank/DDBJ whole genome shotgun (WGS) entry which is preliminary data.</text>
</comment>
<evidence type="ECO:0000256" key="1">
    <source>
        <dbReference type="SAM" id="Phobius"/>
    </source>
</evidence>
<accession>A0A7W7YDT9</accession>
<organism evidence="2 3">
    <name type="scientific">Prosthecobacter vanneervenii</name>
    <dbReference type="NCBI Taxonomy" id="48466"/>
    <lineage>
        <taxon>Bacteria</taxon>
        <taxon>Pseudomonadati</taxon>
        <taxon>Verrucomicrobiota</taxon>
        <taxon>Verrucomicrobiia</taxon>
        <taxon>Verrucomicrobiales</taxon>
        <taxon>Verrucomicrobiaceae</taxon>
        <taxon>Prosthecobacter</taxon>
    </lineage>
</organism>
<dbReference type="EMBL" id="JACHIG010000009">
    <property type="protein sequence ID" value="MBB5034351.1"/>
    <property type="molecule type" value="Genomic_DNA"/>
</dbReference>
<dbReference type="RefSeq" id="WP_184342077.1">
    <property type="nucleotide sequence ID" value="NZ_JACHIG010000009.1"/>
</dbReference>
<evidence type="ECO:0000313" key="2">
    <source>
        <dbReference type="EMBL" id="MBB5034351.1"/>
    </source>
</evidence>
<keyword evidence="1" id="KW-0472">Membrane</keyword>
<protein>
    <submittedName>
        <fullName evidence="2">Uncharacterized protein</fullName>
    </submittedName>
</protein>
<feature type="transmembrane region" description="Helical" evidence="1">
    <location>
        <begin position="224"/>
        <end position="246"/>
    </location>
</feature>
<name>A0A7W7YDT9_9BACT</name>
<proteinExistence type="predicted"/>
<reference evidence="2 3" key="1">
    <citation type="submission" date="2020-08" db="EMBL/GenBank/DDBJ databases">
        <title>Genomic Encyclopedia of Type Strains, Phase IV (KMG-IV): sequencing the most valuable type-strain genomes for metagenomic binning, comparative biology and taxonomic classification.</title>
        <authorList>
            <person name="Goeker M."/>
        </authorList>
    </citation>
    <scope>NUCLEOTIDE SEQUENCE [LARGE SCALE GENOMIC DNA]</scope>
    <source>
        <strain evidence="2 3">DSM 12252</strain>
    </source>
</reference>
<keyword evidence="3" id="KW-1185">Reference proteome</keyword>
<sequence length="265" mass="29401">MVNSDSIRQSMSESLNPYAPPAAQIAGFSRDPLRSGEILSKAWFIYRKHFVLIALTVMVVWVPCELLVSYMDAFVFDENDTRRSFKFAQLVGNVFGVIGTAGVIHVAMNHSAGTPAGIGQALAAGLSNWFRMWWTQFLSTLFLFLSFLLLILPFFYLAPRLALVDNVVVCEGLTGTAAMRRSEELVQGHYWQMAGILCLQLLMACLPILFYVGLALFEIEIPNWMLEAGVAVVFDIIAAFSTVWLYCAYEAFSQKSSAKIAQPAA</sequence>
<evidence type="ECO:0000313" key="3">
    <source>
        <dbReference type="Proteomes" id="UP000590740"/>
    </source>
</evidence>
<feature type="transmembrane region" description="Helical" evidence="1">
    <location>
        <begin position="137"/>
        <end position="158"/>
    </location>
</feature>
<keyword evidence="1" id="KW-0812">Transmembrane</keyword>
<dbReference type="Proteomes" id="UP000590740">
    <property type="component" value="Unassembled WGS sequence"/>
</dbReference>
<feature type="transmembrane region" description="Helical" evidence="1">
    <location>
        <begin position="90"/>
        <end position="108"/>
    </location>
</feature>